<dbReference type="Pfam" id="PF12850">
    <property type="entry name" value="Metallophos_2"/>
    <property type="match status" value="1"/>
</dbReference>
<dbReference type="EMBL" id="LSTO01000001">
    <property type="protein sequence ID" value="OWW22937.1"/>
    <property type="molecule type" value="Genomic_DNA"/>
</dbReference>
<dbReference type="GO" id="GO:0046872">
    <property type="term" value="F:metal ion binding"/>
    <property type="evidence" value="ECO:0007669"/>
    <property type="project" value="UniProtKB-KW"/>
</dbReference>
<dbReference type="OrthoDB" id="9785951at2"/>
<evidence type="ECO:0000259" key="3">
    <source>
        <dbReference type="Pfam" id="PF12850"/>
    </source>
</evidence>
<keyword evidence="5" id="KW-1185">Reference proteome</keyword>
<keyword evidence="2" id="KW-0479">Metal-binding</keyword>
<dbReference type="AlphaFoldDB" id="A0A254TL44"/>
<accession>A0A254TL44</accession>
<evidence type="ECO:0000313" key="5">
    <source>
        <dbReference type="Proteomes" id="UP000197535"/>
    </source>
</evidence>
<comment type="caution">
    <text evidence="4">The sequence shown here is derived from an EMBL/GenBank/DDBJ whole genome shotgun (WGS) entry which is preliminary data.</text>
</comment>
<dbReference type="PANTHER" id="PTHR11124">
    <property type="entry name" value="VACUOLAR SORTING PROTEIN VPS29"/>
    <property type="match status" value="1"/>
</dbReference>
<dbReference type="EC" id="3.1.4.-" evidence="2"/>
<reference evidence="4 5" key="1">
    <citation type="submission" date="2016-02" db="EMBL/GenBank/DDBJ databases">
        <authorList>
            <person name="Wen L."/>
            <person name="He K."/>
            <person name="Yang H."/>
        </authorList>
    </citation>
    <scope>NUCLEOTIDE SEQUENCE [LARGE SCALE GENOMIC DNA]</scope>
    <source>
        <strain evidence="4 5">TSA40</strain>
    </source>
</reference>
<feature type="domain" description="Calcineurin-like phosphoesterase" evidence="3">
    <location>
        <begin position="1"/>
        <end position="140"/>
    </location>
</feature>
<organism evidence="4 5">
    <name type="scientific">Noviherbaspirillum denitrificans</name>
    <dbReference type="NCBI Taxonomy" id="1968433"/>
    <lineage>
        <taxon>Bacteria</taxon>
        <taxon>Pseudomonadati</taxon>
        <taxon>Pseudomonadota</taxon>
        <taxon>Betaproteobacteria</taxon>
        <taxon>Burkholderiales</taxon>
        <taxon>Oxalobacteraceae</taxon>
        <taxon>Noviherbaspirillum</taxon>
    </lineage>
</organism>
<protein>
    <recommendedName>
        <fullName evidence="2">Phosphoesterase</fullName>
        <ecNumber evidence="2">3.1.4.-</ecNumber>
    </recommendedName>
</protein>
<dbReference type="Gene3D" id="3.60.21.10">
    <property type="match status" value="1"/>
</dbReference>
<evidence type="ECO:0000256" key="1">
    <source>
        <dbReference type="ARBA" id="ARBA00008950"/>
    </source>
</evidence>
<evidence type="ECO:0000256" key="2">
    <source>
        <dbReference type="RuleBase" id="RU362039"/>
    </source>
</evidence>
<name>A0A254TL44_9BURK</name>
<evidence type="ECO:0000313" key="4">
    <source>
        <dbReference type="EMBL" id="OWW22937.1"/>
    </source>
</evidence>
<sequence>MRVGLISDTHNLLRPEAALALKGVSRIIHAGDICDAHVLRELEAIAPVTAVRGNNDRGPWAHTLHERERIDIGGVAIYVVHDLHDLDVVPEREGIKVVVSGHSHRPLMKMENGVLYINPGSAGPRRFTLPISIGFLEIADGRAKGRLQTLEVG</sequence>
<comment type="similarity">
    <text evidence="1 2">Belongs to the metallophosphoesterase superfamily. YfcE family.</text>
</comment>
<comment type="cofactor">
    <cofactor evidence="2">
        <name>a divalent metal cation</name>
        <dbReference type="ChEBI" id="CHEBI:60240"/>
    </cofactor>
</comment>
<dbReference type="NCBIfam" id="TIGR00040">
    <property type="entry name" value="yfcE"/>
    <property type="match status" value="1"/>
</dbReference>
<dbReference type="SUPFAM" id="SSF56300">
    <property type="entry name" value="Metallo-dependent phosphatases"/>
    <property type="match status" value="1"/>
</dbReference>
<dbReference type="Proteomes" id="UP000197535">
    <property type="component" value="Unassembled WGS sequence"/>
</dbReference>
<dbReference type="InterPro" id="IPR029052">
    <property type="entry name" value="Metallo-depent_PP-like"/>
</dbReference>
<proteinExistence type="inferred from homology"/>
<dbReference type="GO" id="GO:0016787">
    <property type="term" value="F:hydrolase activity"/>
    <property type="evidence" value="ECO:0007669"/>
    <property type="project" value="UniProtKB-UniRule"/>
</dbReference>
<gene>
    <name evidence="4" type="ORF">AYR66_18180</name>
</gene>
<dbReference type="InterPro" id="IPR000979">
    <property type="entry name" value="Phosphodiesterase_MJ0936/Vps29"/>
</dbReference>
<dbReference type="InterPro" id="IPR024654">
    <property type="entry name" value="Calcineurin-like_PHP_lpxH"/>
</dbReference>